<dbReference type="GO" id="GO:0003779">
    <property type="term" value="F:actin binding"/>
    <property type="evidence" value="ECO:0007669"/>
    <property type="project" value="TreeGrafter"/>
</dbReference>
<name>E4XV03_OIKDI</name>
<keyword evidence="3" id="KW-1185">Reference proteome</keyword>
<evidence type="ECO:0000256" key="1">
    <source>
        <dbReference type="SAM" id="MobiDB-lite"/>
    </source>
</evidence>
<dbReference type="InParanoid" id="E4XV03"/>
<sequence length="284" mass="32382">MTEMARFCQAAVIAAQKIGYRDDACGARELRRTGSALLKIQPADFSEFFSRFQKKERANPIKNNQTKETTPSPKRDRNLAPKNVEMSRLRSGGTILTASTMQYGRPPQKRPVYRSEFVIRLRSNLDKKSTYTMMDEPIDWRNPVIPQVPVRAPSPSKQRRLVLTSSDAPKAITVAASNALVSSNPTSANLQPRLPSQPLNASPTPLLKTASKPKSPKTSKRSGVIFNDFVDVRTVDDYDRKVDKSWTRLTQYQKLRIRCELNDFKTTEMNVHRESRQFTRMHRI</sequence>
<accession>E4XV03</accession>
<dbReference type="EMBL" id="FN653196">
    <property type="protein sequence ID" value="CBY19975.1"/>
    <property type="molecule type" value="Genomic_DNA"/>
</dbReference>
<feature type="compositionally biased region" description="Polar residues" evidence="1">
    <location>
        <begin position="61"/>
        <end position="72"/>
    </location>
</feature>
<evidence type="ECO:0000313" key="3">
    <source>
        <dbReference type="Proteomes" id="UP000001307"/>
    </source>
</evidence>
<dbReference type="AlphaFoldDB" id="E4XV03"/>
<organism evidence="2 3">
    <name type="scientific">Oikopleura dioica</name>
    <name type="common">Tunicate</name>
    <dbReference type="NCBI Taxonomy" id="34765"/>
    <lineage>
        <taxon>Eukaryota</taxon>
        <taxon>Metazoa</taxon>
        <taxon>Chordata</taxon>
        <taxon>Tunicata</taxon>
        <taxon>Appendicularia</taxon>
        <taxon>Copelata</taxon>
        <taxon>Oikopleuridae</taxon>
        <taxon>Oikopleura</taxon>
    </lineage>
</organism>
<protein>
    <submittedName>
        <fullName evidence="2">Uncharacterized protein</fullName>
    </submittedName>
</protein>
<evidence type="ECO:0000313" key="2">
    <source>
        <dbReference type="EMBL" id="CBY19975.1"/>
    </source>
</evidence>
<dbReference type="Proteomes" id="UP000001307">
    <property type="component" value="Unassembled WGS sequence"/>
</dbReference>
<dbReference type="GO" id="GO:0030036">
    <property type="term" value="P:actin cytoskeleton organization"/>
    <property type="evidence" value="ECO:0007669"/>
    <property type="project" value="TreeGrafter"/>
</dbReference>
<reference evidence="2 3" key="1">
    <citation type="journal article" date="2010" name="Science">
        <title>Plasticity of animal genome architecture unmasked by rapid evolution of a pelagic tunicate.</title>
        <authorList>
            <person name="Denoeud F."/>
            <person name="Henriet S."/>
            <person name="Mungpakdee S."/>
            <person name="Aury J.M."/>
            <person name="Da Silva C."/>
            <person name="Brinkmann H."/>
            <person name="Mikhaleva J."/>
            <person name="Olsen L.C."/>
            <person name="Jubin C."/>
            <person name="Canestro C."/>
            <person name="Bouquet J.M."/>
            <person name="Danks G."/>
            <person name="Poulain J."/>
            <person name="Campsteijn C."/>
            <person name="Adamski M."/>
            <person name="Cross I."/>
            <person name="Yadetie F."/>
            <person name="Muffato M."/>
            <person name="Louis A."/>
            <person name="Butcher S."/>
            <person name="Tsagkogeorga G."/>
            <person name="Konrad A."/>
            <person name="Singh S."/>
            <person name="Jensen M.F."/>
            <person name="Cong E.H."/>
            <person name="Eikeseth-Otteraa H."/>
            <person name="Noel B."/>
            <person name="Anthouard V."/>
            <person name="Porcel B.M."/>
            <person name="Kachouri-Lafond R."/>
            <person name="Nishino A."/>
            <person name="Ugolini M."/>
            <person name="Chourrout P."/>
            <person name="Nishida H."/>
            <person name="Aasland R."/>
            <person name="Huzurbazar S."/>
            <person name="Westhof E."/>
            <person name="Delsuc F."/>
            <person name="Lehrach H."/>
            <person name="Reinhardt R."/>
            <person name="Weissenbach J."/>
            <person name="Roy S.W."/>
            <person name="Artiguenave F."/>
            <person name="Postlethwait J.H."/>
            <person name="Manak J.R."/>
            <person name="Thompson E.M."/>
            <person name="Jaillon O."/>
            <person name="Du Pasquier L."/>
            <person name="Boudinot P."/>
            <person name="Liberles D.A."/>
            <person name="Volff J.N."/>
            <person name="Philippe H."/>
            <person name="Lenhard B."/>
            <person name="Roest Crollius H."/>
            <person name="Wincker P."/>
            <person name="Chourrout D."/>
        </authorList>
    </citation>
    <scope>NUCLEOTIDE SEQUENCE [LARGE SCALE GENOMIC DNA]</scope>
</reference>
<gene>
    <name evidence="2" type="ORF">GSOID_T00005328001</name>
</gene>
<dbReference type="PANTHER" id="PTHR12751">
    <property type="entry name" value="PHOSPHATASE AND ACTIN REGULATOR PHACTR"/>
    <property type="match status" value="1"/>
</dbReference>
<proteinExistence type="predicted"/>
<feature type="region of interest" description="Disordered" evidence="1">
    <location>
        <begin position="183"/>
        <end position="221"/>
    </location>
</feature>
<dbReference type="OrthoDB" id="5563016at2759"/>
<dbReference type="PANTHER" id="PTHR12751:SF18">
    <property type="entry name" value="PHOSPHATASE AND ACTIN REGULATOR 1"/>
    <property type="match status" value="1"/>
</dbReference>
<feature type="region of interest" description="Disordered" evidence="1">
    <location>
        <begin position="56"/>
        <end position="80"/>
    </location>
</feature>